<evidence type="ECO:0000259" key="4">
    <source>
        <dbReference type="Pfam" id="PF01494"/>
    </source>
</evidence>
<sequence>MTQRALRAAIVGGGIGGLTAALALQRAGVDFRVYEQAKEFTEVGAGVALGPNAVRLLNRLGIESRLDAIASRPSAYQRRRWHDGKVIVDSRTAGLLGRRMSLTVHRAQLLDVLVSGVAERYLEPGKRCTAVEQRDDEVHLTFDDGSTAVADTVVGADGIHSVVRSAYQQDAPVFSGKIAYRGLVPMERLSFLGEDRHLHRMWLGPNQHFLTYPIAAGAVMNVVAFVPADGSWAVESWSAPGEVERLAEHFEGWDPTVLGIIGALDRTMRWALYDREPLPKWTFGRVTLLGDAAHSMLPHQGQGAGQSVEDAIVLARCLERARPDTVETWLHRYERIRKERTARVQSASRQSGEIYDLTDPKEQERRAASTLATKGEWLWGYDADEEFDKAVAGMKA</sequence>
<evidence type="ECO:0000256" key="1">
    <source>
        <dbReference type="ARBA" id="ARBA00022630"/>
    </source>
</evidence>
<evidence type="ECO:0000256" key="2">
    <source>
        <dbReference type="ARBA" id="ARBA00022827"/>
    </source>
</evidence>
<keyword evidence="1" id="KW-0285">Flavoprotein</keyword>
<feature type="domain" description="FAD-binding" evidence="4">
    <location>
        <begin position="8"/>
        <end position="345"/>
    </location>
</feature>
<gene>
    <name evidence="5" type="ORF">GCM10023191_098210</name>
</gene>
<dbReference type="PANTHER" id="PTHR46720:SF3">
    <property type="entry name" value="FAD-BINDING DOMAIN-CONTAINING PROTEIN-RELATED"/>
    <property type="match status" value="1"/>
</dbReference>
<dbReference type="RefSeq" id="WP_345475537.1">
    <property type="nucleotide sequence ID" value="NZ_BAABHF010000067.1"/>
</dbReference>
<accession>A0ABP8R818</accession>
<organism evidence="5 6">
    <name type="scientific">Actinoallomurus oryzae</name>
    <dbReference type="NCBI Taxonomy" id="502180"/>
    <lineage>
        <taxon>Bacteria</taxon>
        <taxon>Bacillati</taxon>
        <taxon>Actinomycetota</taxon>
        <taxon>Actinomycetes</taxon>
        <taxon>Streptosporangiales</taxon>
        <taxon>Thermomonosporaceae</taxon>
        <taxon>Actinoallomurus</taxon>
    </lineage>
</organism>
<dbReference type="SUPFAM" id="SSF54373">
    <property type="entry name" value="FAD-linked reductases, C-terminal domain"/>
    <property type="match status" value="1"/>
</dbReference>
<dbReference type="Pfam" id="PF01494">
    <property type="entry name" value="FAD_binding_3"/>
    <property type="match status" value="1"/>
</dbReference>
<dbReference type="InterPro" id="IPR036188">
    <property type="entry name" value="FAD/NAD-bd_sf"/>
</dbReference>
<evidence type="ECO:0000313" key="5">
    <source>
        <dbReference type="EMBL" id="GAA4520795.1"/>
    </source>
</evidence>
<dbReference type="InterPro" id="IPR051104">
    <property type="entry name" value="FAD_monoxygenase"/>
</dbReference>
<dbReference type="SUPFAM" id="SSF51905">
    <property type="entry name" value="FAD/NAD(P)-binding domain"/>
    <property type="match status" value="1"/>
</dbReference>
<keyword evidence="6" id="KW-1185">Reference proteome</keyword>
<keyword evidence="2" id="KW-0274">FAD</keyword>
<keyword evidence="3" id="KW-0560">Oxidoreductase</keyword>
<dbReference type="PRINTS" id="PR00420">
    <property type="entry name" value="RNGMNOXGNASE"/>
</dbReference>
<reference evidence="6" key="1">
    <citation type="journal article" date="2019" name="Int. J. Syst. Evol. Microbiol.">
        <title>The Global Catalogue of Microorganisms (GCM) 10K type strain sequencing project: providing services to taxonomists for standard genome sequencing and annotation.</title>
        <authorList>
            <consortium name="The Broad Institute Genomics Platform"/>
            <consortium name="The Broad Institute Genome Sequencing Center for Infectious Disease"/>
            <person name="Wu L."/>
            <person name="Ma J."/>
        </authorList>
    </citation>
    <scope>NUCLEOTIDE SEQUENCE [LARGE SCALE GENOMIC DNA]</scope>
    <source>
        <strain evidence="6">JCM 17933</strain>
    </source>
</reference>
<protein>
    <submittedName>
        <fullName evidence="5">FAD-dependent monooxygenase</fullName>
    </submittedName>
</protein>
<proteinExistence type="predicted"/>
<dbReference type="Gene3D" id="3.50.50.60">
    <property type="entry name" value="FAD/NAD(P)-binding domain"/>
    <property type="match status" value="1"/>
</dbReference>
<keyword evidence="5" id="KW-0503">Monooxygenase</keyword>
<name>A0ABP8R818_9ACTN</name>
<dbReference type="PANTHER" id="PTHR46720">
    <property type="entry name" value="HYDROXYLASE, PUTATIVE (AFU_ORTHOLOGUE AFUA_3G01460)-RELATED"/>
    <property type="match status" value="1"/>
</dbReference>
<evidence type="ECO:0000313" key="6">
    <source>
        <dbReference type="Proteomes" id="UP001500503"/>
    </source>
</evidence>
<comment type="caution">
    <text evidence="5">The sequence shown here is derived from an EMBL/GenBank/DDBJ whole genome shotgun (WGS) entry which is preliminary data.</text>
</comment>
<dbReference type="Proteomes" id="UP001500503">
    <property type="component" value="Unassembled WGS sequence"/>
</dbReference>
<dbReference type="EMBL" id="BAABHF010000067">
    <property type="protein sequence ID" value="GAA4520795.1"/>
    <property type="molecule type" value="Genomic_DNA"/>
</dbReference>
<dbReference type="InterPro" id="IPR002938">
    <property type="entry name" value="FAD-bd"/>
</dbReference>
<dbReference type="GO" id="GO:0004497">
    <property type="term" value="F:monooxygenase activity"/>
    <property type="evidence" value="ECO:0007669"/>
    <property type="project" value="UniProtKB-KW"/>
</dbReference>
<evidence type="ECO:0000256" key="3">
    <source>
        <dbReference type="ARBA" id="ARBA00023002"/>
    </source>
</evidence>